<organism evidence="2">
    <name type="scientific">Tanacetum cinerariifolium</name>
    <name type="common">Dalmatian daisy</name>
    <name type="synonym">Chrysanthemum cinerariifolium</name>
    <dbReference type="NCBI Taxonomy" id="118510"/>
    <lineage>
        <taxon>Eukaryota</taxon>
        <taxon>Viridiplantae</taxon>
        <taxon>Streptophyta</taxon>
        <taxon>Embryophyta</taxon>
        <taxon>Tracheophyta</taxon>
        <taxon>Spermatophyta</taxon>
        <taxon>Magnoliopsida</taxon>
        <taxon>eudicotyledons</taxon>
        <taxon>Gunneridae</taxon>
        <taxon>Pentapetalae</taxon>
        <taxon>asterids</taxon>
        <taxon>campanulids</taxon>
        <taxon>Asterales</taxon>
        <taxon>Asteraceae</taxon>
        <taxon>Asteroideae</taxon>
        <taxon>Anthemideae</taxon>
        <taxon>Anthemidinae</taxon>
        <taxon>Tanacetum</taxon>
    </lineage>
</organism>
<gene>
    <name evidence="2" type="ORF">Tci_906197</name>
</gene>
<dbReference type="EMBL" id="BKCJ011444119">
    <property type="protein sequence ID" value="GFD34228.1"/>
    <property type="molecule type" value="Genomic_DNA"/>
</dbReference>
<evidence type="ECO:0000313" key="2">
    <source>
        <dbReference type="EMBL" id="GFD34228.1"/>
    </source>
</evidence>
<evidence type="ECO:0000256" key="1">
    <source>
        <dbReference type="SAM" id="MobiDB-lite"/>
    </source>
</evidence>
<name>A0A699VL70_TANCI</name>
<feature type="non-terminal residue" evidence="2">
    <location>
        <position position="1"/>
    </location>
</feature>
<accession>A0A699VL70</accession>
<proteinExistence type="predicted"/>
<sequence>SGFPPCAAITPSLSNEEPDNSLSMGDAHLDTILATESDEFIKSSVKSLVPIPSKSEGVPDNMCDVPFHDILRLLTF</sequence>
<dbReference type="AlphaFoldDB" id="A0A699VL70"/>
<protein>
    <submittedName>
        <fullName evidence="2">Uncharacterized protein</fullName>
    </submittedName>
</protein>
<feature type="region of interest" description="Disordered" evidence="1">
    <location>
        <begin position="1"/>
        <end position="24"/>
    </location>
</feature>
<reference evidence="2" key="1">
    <citation type="journal article" date="2019" name="Sci. Rep.">
        <title>Draft genome of Tanacetum cinerariifolium, the natural source of mosquito coil.</title>
        <authorList>
            <person name="Yamashiro T."/>
            <person name="Shiraishi A."/>
            <person name="Satake H."/>
            <person name="Nakayama K."/>
        </authorList>
    </citation>
    <scope>NUCLEOTIDE SEQUENCE</scope>
</reference>
<comment type="caution">
    <text evidence="2">The sequence shown here is derived from an EMBL/GenBank/DDBJ whole genome shotgun (WGS) entry which is preliminary data.</text>
</comment>
<feature type="compositionally biased region" description="Polar residues" evidence="1">
    <location>
        <begin position="11"/>
        <end position="23"/>
    </location>
</feature>